<feature type="domain" description="AB hydrolase-1" evidence="1">
    <location>
        <begin position="27"/>
        <end position="252"/>
    </location>
</feature>
<dbReference type="InterPro" id="IPR050266">
    <property type="entry name" value="AB_hydrolase_sf"/>
</dbReference>
<dbReference type="InterPro" id="IPR029058">
    <property type="entry name" value="AB_hydrolase_fold"/>
</dbReference>
<proteinExistence type="predicted"/>
<dbReference type="RefSeq" id="WP_198478373.1">
    <property type="nucleotide sequence ID" value="NZ_JADGMQ010000024.1"/>
</dbReference>
<comment type="caution">
    <text evidence="2">The sequence shown here is derived from an EMBL/GenBank/DDBJ whole genome shotgun (WGS) entry which is preliminary data.</text>
</comment>
<keyword evidence="3" id="KW-1185">Reference proteome</keyword>
<keyword evidence="2" id="KW-0378">Hydrolase</keyword>
<evidence type="ECO:0000313" key="3">
    <source>
        <dbReference type="Proteomes" id="UP000601789"/>
    </source>
</evidence>
<sequence>MSAPRQGEIAVEGGKLAYEIAGEGPALVLIHGFSLDMRMWQPQIAALASNHTIIRYDLRGFGRSSLPVSEYDHCADLDALLTKLDIQEPTLVGLSLGANIALRYATLEASKVRAQILAAPGLPGHAWSTPRPPEETRAHALEHGVEAGRQFWLDHALFASLNDHPEARATVHKIVADYSGWHWRETDLQAASAPIIPKLGLIDIPALILSGEHDAEGYREIAARLSRELPNAALKVIADAGHMLNLEQPDIFTELVRRFADGQMLEA</sequence>
<dbReference type="GO" id="GO:0016787">
    <property type="term" value="F:hydrolase activity"/>
    <property type="evidence" value="ECO:0007669"/>
    <property type="project" value="UniProtKB-KW"/>
</dbReference>
<dbReference type="PANTHER" id="PTHR43798">
    <property type="entry name" value="MONOACYLGLYCEROL LIPASE"/>
    <property type="match status" value="1"/>
</dbReference>
<dbReference type="SUPFAM" id="SSF53474">
    <property type="entry name" value="alpha/beta-Hydrolases"/>
    <property type="match status" value="1"/>
</dbReference>
<dbReference type="InterPro" id="IPR000073">
    <property type="entry name" value="AB_hydrolase_1"/>
</dbReference>
<reference evidence="2 3" key="1">
    <citation type="submission" date="2020-10" db="EMBL/GenBank/DDBJ databases">
        <title>Aquamicrobium zhengzhouensis sp. nov., a exopolysaccharide producing bacterium isolated from farmland soil.</title>
        <authorList>
            <person name="Wang X."/>
        </authorList>
    </citation>
    <scope>NUCLEOTIDE SEQUENCE [LARGE SCALE GENOMIC DNA]</scope>
    <source>
        <strain evidence="3">cd-1</strain>
    </source>
</reference>
<evidence type="ECO:0000313" key="2">
    <source>
        <dbReference type="EMBL" id="MBI1622838.1"/>
    </source>
</evidence>
<gene>
    <name evidence="2" type="ORF">IOD40_19485</name>
</gene>
<accession>A0ABS0SJH5</accession>
<name>A0ABS0SJH5_9HYPH</name>
<dbReference type="PANTHER" id="PTHR43798:SF33">
    <property type="entry name" value="HYDROLASE, PUTATIVE (AFU_ORTHOLOGUE AFUA_2G14860)-RELATED"/>
    <property type="match status" value="1"/>
</dbReference>
<dbReference type="Proteomes" id="UP000601789">
    <property type="component" value="Unassembled WGS sequence"/>
</dbReference>
<dbReference type="Gene3D" id="3.40.50.1820">
    <property type="entry name" value="alpha/beta hydrolase"/>
    <property type="match status" value="1"/>
</dbReference>
<protein>
    <submittedName>
        <fullName evidence="2">Alpha/beta fold hydrolase</fullName>
    </submittedName>
</protein>
<evidence type="ECO:0000259" key="1">
    <source>
        <dbReference type="Pfam" id="PF12697"/>
    </source>
</evidence>
<organism evidence="2 3">
    <name type="scientific">Aquamicrobium zhengzhouense</name>
    <dbReference type="NCBI Taxonomy" id="2781738"/>
    <lineage>
        <taxon>Bacteria</taxon>
        <taxon>Pseudomonadati</taxon>
        <taxon>Pseudomonadota</taxon>
        <taxon>Alphaproteobacteria</taxon>
        <taxon>Hyphomicrobiales</taxon>
        <taxon>Phyllobacteriaceae</taxon>
        <taxon>Aquamicrobium</taxon>
    </lineage>
</organism>
<dbReference type="Pfam" id="PF12697">
    <property type="entry name" value="Abhydrolase_6"/>
    <property type="match status" value="1"/>
</dbReference>
<dbReference type="EMBL" id="JADGMQ010000024">
    <property type="protein sequence ID" value="MBI1622838.1"/>
    <property type="molecule type" value="Genomic_DNA"/>
</dbReference>